<dbReference type="EMBL" id="FSRK01000001">
    <property type="protein sequence ID" value="SIN99418.1"/>
    <property type="molecule type" value="Genomic_DNA"/>
</dbReference>
<proteinExistence type="predicted"/>
<feature type="domain" description="CD-NTase-associated protein 16 NUDIX" evidence="2">
    <location>
        <begin position="77"/>
        <end position="270"/>
    </location>
</feature>
<sequence>MSTRSNIILYTIILIASSVFLLFRYVILDNPNDFIKDLASTFALGGVTFSIGGFWQLFSTYGWQAIKCKMLYPNSKVYVSLSYLLQIRLDGDEKYLLVKGSKVNQYQPVGGVYRVFTDKNIKIDWEAEIKADRNNPKDLRFFTKAKYIPEIIKWFKSGRNREFGVWREFQEELIETNILSNEKFKHIDVDYLRTEEKMMNRENRFNDEKYHTILYDIFKVNLSSEQEQEIRKLYNENKYTDQYAFVTADEIRKMCFNDSHTKIGEHTIRTLDFK</sequence>
<keyword evidence="1" id="KW-0812">Transmembrane</keyword>
<keyword evidence="4" id="KW-1185">Reference proteome</keyword>
<dbReference type="AlphaFoldDB" id="A0A1N6FVX4"/>
<evidence type="ECO:0000259" key="2">
    <source>
        <dbReference type="Pfam" id="PF18167"/>
    </source>
</evidence>
<dbReference type="Proteomes" id="UP000185207">
    <property type="component" value="Unassembled WGS sequence"/>
</dbReference>
<organism evidence="3 4">
    <name type="scientific">Epilithonimonas zeae</name>
    <dbReference type="NCBI Taxonomy" id="1416779"/>
    <lineage>
        <taxon>Bacteria</taxon>
        <taxon>Pseudomonadati</taxon>
        <taxon>Bacteroidota</taxon>
        <taxon>Flavobacteriia</taxon>
        <taxon>Flavobacteriales</taxon>
        <taxon>Weeksellaceae</taxon>
        <taxon>Chryseobacterium group</taxon>
        <taxon>Epilithonimonas</taxon>
    </lineage>
</organism>
<evidence type="ECO:0000256" key="1">
    <source>
        <dbReference type="SAM" id="Phobius"/>
    </source>
</evidence>
<dbReference type="RefSeq" id="WP_074234290.1">
    <property type="nucleotide sequence ID" value="NZ_FSRK01000001.1"/>
</dbReference>
<dbReference type="InterPro" id="IPR040829">
    <property type="entry name" value="Cap16_NUDIX"/>
</dbReference>
<feature type="transmembrane region" description="Helical" evidence="1">
    <location>
        <begin position="7"/>
        <end position="27"/>
    </location>
</feature>
<evidence type="ECO:0000313" key="3">
    <source>
        <dbReference type="EMBL" id="SIN99418.1"/>
    </source>
</evidence>
<evidence type="ECO:0000313" key="4">
    <source>
        <dbReference type="Proteomes" id="UP000185207"/>
    </source>
</evidence>
<feature type="transmembrane region" description="Helical" evidence="1">
    <location>
        <begin position="39"/>
        <end position="63"/>
    </location>
</feature>
<keyword evidence="1" id="KW-1133">Transmembrane helix</keyword>
<dbReference type="OrthoDB" id="791606at2"/>
<dbReference type="Pfam" id="PF18167">
    <property type="entry name" value="Sa_NUDIX"/>
    <property type="match status" value="1"/>
</dbReference>
<protein>
    <recommendedName>
        <fullName evidence="2">CD-NTase-associated protein 16 NUDIX domain-containing protein</fullName>
    </recommendedName>
</protein>
<name>A0A1N6FVX4_9FLAO</name>
<dbReference type="STRING" id="1416779.SAMN05444409_1509"/>
<keyword evidence="1" id="KW-0472">Membrane</keyword>
<gene>
    <name evidence="3" type="ORF">SAMN05444409_1509</name>
</gene>
<accession>A0A1N6FVX4</accession>
<reference evidence="4" key="1">
    <citation type="submission" date="2016-11" db="EMBL/GenBank/DDBJ databases">
        <authorList>
            <person name="Varghese N."/>
            <person name="Submissions S."/>
        </authorList>
    </citation>
    <scope>NUCLEOTIDE SEQUENCE [LARGE SCALE GENOMIC DNA]</scope>
    <source>
        <strain evidence="4">DSM 27623</strain>
    </source>
</reference>